<proteinExistence type="predicted"/>
<feature type="domain" description="HDOD" evidence="1">
    <location>
        <begin position="202"/>
        <end position="392"/>
    </location>
</feature>
<accession>C7LTW7</accession>
<dbReference type="eggNOG" id="COG3434">
    <property type="taxonomic scope" value="Bacteria"/>
</dbReference>
<keyword evidence="3" id="KW-1185">Reference proteome</keyword>
<dbReference type="HOGENOM" id="CLU_044951_2_0_7"/>
<dbReference type="PANTHER" id="PTHR33525">
    <property type="match status" value="1"/>
</dbReference>
<dbReference type="AlphaFoldDB" id="C7LTW7"/>
<dbReference type="Proteomes" id="UP000002216">
    <property type="component" value="Chromosome"/>
</dbReference>
<dbReference type="EMBL" id="CP001629">
    <property type="protein sequence ID" value="ACU89590.1"/>
    <property type="molecule type" value="Genomic_DNA"/>
</dbReference>
<dbReference type="STRING" id="525897.Dbac_1497"/>
<organism evidence="2 3">
    <name type="scientific">Desulfomicrobium baculatum (strain DSM 4028 / VKM B-1378 / X)</name>
    <name type="common">Desulfovibrio baculatus</name>
    <dbReference type="NCBI Taxonomy" id="525897"/>
    <lineage>
        <taxon>Bacteria</taxon>
        <taxon>Pseudomonadati</taxon>
        <taxon>Thermodesulfobacteriota</taxon>
        <taxon>Desulfovibrionia</taxon>
        <taxon>Desulfovibrionales</taxon>
        <taxon>Desulfomicrobiaceae</taxon>
        <taxon>Desulfomicrobium</taxon>
    </lineage>
</organism>
<dbReference type="Pfam" id="PF08668">
    <property type="entry name" value="HDOD"/>
    <property type="match status" value="1"/>
</dbReference>
<evidence type="ECO:0000313" key="2">
    <source>
        <dbReference type="EMBL" id="ACU89590.1"/>
    </source>
</evidence>
<dbReference type="SUPFAM" id="SSF109604">
    <property type="entry name" value="HD-domain/PDEase-like"/>
    <property type="match status" value="1"/>
</dbReference>
<dbReference type="RefSeq" id="WP_015773681.1">
    <property type="nucleotide sequence ID" value="NC_013173.1"/>
</dbReference>
<dbReference type="InterPro" id="IPR013976">
    <property type="entry name" value="HDOD"/>
</dbReference>
<sequence length="414" mass="45632">MPAAVPSTTNLHLLSRNPIFTAAKTVWGYEIQATSSLAAGLAQNPEQANVGAAVIAGDFIGLNTILARNKKILLSYTRDQLQKQIPYAFPAQSSAILVNPDFQSDPDLLPALRQMATDGHTIALEWDAGTAPSAAIMDLAAVICLSAPDMAEDFAKTVKAAKTVIARNVTSREELEHLQSLGISLFQGRFFKTAEIIPGKKLSSHQNSRLQILRVIEAKSPDLDHLAQTIQADVTLSYRLLAYLNSPTFGFMRKIDSIRQAITLLGWTNVRNWLRAVLLADITQGEEQTELLHLSLWRGKFLEQTVAGHDYWDFKPDEMFLLGMFSLLDAILGISMADALAFLPLNDAQKKALRGESTTEYMPLMTLMLAFEDQDEDKLGRILQDLNLGQETMRRVHRESGAWASSLLEVGQGA</sequence>
<protein>
    <submittedName>
        <fullName evidence="2">Putative signal transduction protein</fullName>
    </submittedName>
</protein>
<dbReference type="PANTHER" id="PTHR33525:SF4">
    <property type="entry name" value="CYCLIC DI-GMP PHOSPHODIESTERASE CDGJ"/>
    <property type="match status" value="1"/>
</dbReference>
<dbReference type="KEGG" id="dba:Dbac_1497"/>
<dbReference type="InterPro" id="IPR052340">
    <property type="entry name" value="RNase_Y/CdgJ"/>
</dbReference>
<dbReference type="Gene3D" id="1.10.3210.10">
    <property type="entry name" value="Hypothetical protein af1432"/>
    <property type="match status" value="1"/>
</dbReference>
<dbReference type="PIRSF" id="PIRSF003180">
    <property type="entry name" value="DiGMPpdiest_YuxH"/>
    <property type="match status" value="1"/>
</dbReference>
<reference evidence="2 3" key="1">
    <citation type="journal article" date="2009" name="Stand. Genomic Sci.">
        <title>Complete genome sequence of Desulfomicrobium baculatum type strain (X).</title>
        <authorList>
            <person name="Copeland A."/>
            <person name="Spring S."/>
            <person name="Goker M."/>
            <person name="Schneider S."/>
            <person name="Lapidus A."/>
            <person name="Del Rio T.G."/>
            <person name="Tice H."/>
            <person name="Cheng J.F."/>
            <person name="Chen F."/>
            <person name="Nolan M."/>
            <person name="Bruce D."/>
            <person name="Goodwin L."/>
            <person name="Pitluck S."/>
            <person name="Ivanova N."/>
            <person name="Mavrommatis K."/>
            <person name="Ovchinnikova G."/>
            <person name="Pati A."/>
            <person name="Chen A."/>
            <person name="Palaniappan K."/>
            <person name="Land M."/>
            <person name="Hauser L."/>
            <person name="Chang Y.J."/>
            <person name="Jeffries C.C."/>
            <person name="Meincke L."/>
            <person name="Sims D."/>
            <person name="Brettin T."/>
            <person name="Detter J.C."/>
            <person name="Han C."/>
            <person name="Chain P."/>
            <person name="Bristow J."/>
            <person name="Eisen J.A."/>
            <person name="Markowitz V."/>
            <person name="Hugenholtz P."/>
            <person name="Kyrpides N.C."/>
            <person name="Klenk H.P."/>
            <person name="Lucas S."/>
        </authorList>
    </citation>
    <scope>NUCLEOTIDE SEQUENCE [LARGE SCALE GENOMIC DNA]</scope>
    <source>
        <strain evidence="3">DSM 4028 / VKM B-1378 / X</strain>
    </source>
</reference>
<gene>
    <name evidence="2" type="ordered locus">Dbac_1497</name>
</gene>
<name>C7LTW7_DESBD</name>
<dbReference type="PROSITE" id="PS51833">
    <property type="entry name" value="HDOD"/>
    <property type="match status" value="1"/>
</dbReference>
<dbReference type="InterPro" id="IPR014408">
    <property type="entry name" value="dGMP_Pdiesterase_EAL/HD-GYP"/>
</dbReference>
<evidence type="ECO:0000313" key="3">
    <source>
        <dbReference type="Proteomes" id="UP000002216"/>
    </source>
</evidence>
<evidence type="ECO:0000259" key="1">
    <source>
        <dbReference type="PROSITE" id="PS51833"/>
    </source>
</evidence>
<dbReference type="OrthoDB" id="9804751at2"/>